<dbReference type="InterPro" id="IPR006162">
    <property type="entry name" value="Ppantetheine_attach_site"/>
</dbReference>
<protein>
    <submittedName>
        <fullName evidence="9">Non-ribosomal peptide synthase/polyketide synthase</fullName>
    </submittedName>
</protein>
<organism evidence="9 10">
    <name type="scientific">Nostoc edaphicum CCNP1411</name>
    <dbReference type="NCBI Taxonomy" id="1472755"/>
    <lineage>
        <taxon>Bacteria</taxon>
        <taxon>Bacillati</taxon>
        <taxon>Cyanobacteriota</taxon>
        <taxon>Cyanophyceae</taxon>
        <taxon>Nostocales</taxon>
        <taxon>Nostocaceae</taxon>
        <taxon>Nostoc</taxon>
    </lineage>
</organism>
<dbReference type="InterPro" id="IPR020845">
    <property type="entry name" value="AMP-binding_CS"/>
</dbReference>
<dbReference type="PROSITE" id="PS00455">
    <property type="entry name" value="AMP_BINDING"/>
    <property type="match status" value="5"/>
</dbReference>
<dbReference type="GO" id="GO:0016274">
    <property type="term" value="F:protein-arginine N-methyltransferase activity"/>
    <property type="evidence" value="ECO:0007669"/>
    <property type="project" value="InterPro"/>
</dbReference>
<gene>
    <name evidence="9" type="ORF">HUN01_12200</name>
</gene>
<dbReference type="GO" id="GO:0016874">
    <property type="term" value="F:ligase activity"/>
    <property type="evidence" value="ECO:0007669"/>
    <property type="project" value="UniProtKB-KW"/>
</dbReference>
<dbReference type="Gene3D" id="3.40.50.150">
    <property type="entry name" value="Vaccinia Virus protein VP39"/>
    <property type="match status" value="2"/>
</dbReference>
<dbReference type="KEGG" id="ned:HUN01_12200"/>
<dbReference type="Pfam" id="PF00550">
    <property type="entry name" value="PP-binding"/>
    <property type="match status" value="6"/>
</dbReference>
<dbReference type="InterPro" id="IPR029063">
    <property type="entry name" value="SAM-dependent_MTases_sf"/>
</dbReference>
<dbReference type="InterPro" id="IPR036736">
    <property type="entry name" value="ACP-like_sf"/>
</dbReference>
<keyword evidence="6" id="KW-0677">Repeat</keyword>
<dbReference type="SUPFAM" id="SSF52777">
    <property type="entry name" value="CoA-dependent acyltransferases"/>
    <property type="match status" value="12"/>
</dbReference>
<sequence>MNRKVKESYPLSSGQQAMWFIYQMAPESVAYNIFITVKINSYLNIYTFISVWNKIVERHPILRTTYTTHEGKPIQQINEQQKFSVDLTDANHWSEDYLKEKIFAETDRPFNLEKDSVLRVTLFSQSVKEHILLLTMHHIAGDLRSVDLLISEFQTLYTAEIEQASQEQTEATKDSSTKNKSYVEFVRWQSEMLSSSRGEKLWQYWQEQLAGELPILNLLTDKPRPTVQTYQGETYILKLDEQLVQKVNHLAIVSGTSLYKLLLAAFYILIYRYTDQKDILIGSPMRGRWGGEFQEIIGYFVNLIVLRTSIWENATFQEFLTQVGKTVKEAQKHQHYPFSLLAEKLQQQRDPSRSPLCQVGFAWQAQRWYELTENSLHSQEQVLQMEPYLIGHQRGAHLDLNLMVMEAEGVLQLCWQYNTDLFDATTITQIANHFQTLLAGIVANPQQPISQLPLTTEVEQHQLLVEWNNTQVDYPQNLCIHQLFEQQVERNPDTVAVVFENQQLTYGELNCRANQLAHYLQSLGVGADVLVGICVERSLEMLVGLLGILKAGGAYVPLDPEYPQERLSFMLADTQAKVLLTQQSLAEKLGKHEIPVIYLDSDWEKIAQLDEKNLENTTTPKNLIYVIFTSGSTGRTKGVAIEHRQLLNYVDGIQERLFQEPGGRFALASTFAADLGNTVIFPCLSSGGCLHILSQERISDSNAFLEYCQQNPFDYLKIVPSHLAALLSSIQFETRLPWQQLILGGEATSWNLVEKLLIHAPQCQIFNHYGPTETTVGVLTFKVEPETISNTTSSTQTVPLGRPLSNTQIYLLDRNLQPVPIGVPGELYISGAGLARGYLNRSELTQEKFIPNPFEKAGGRRQGAGESRLYKTGDLARYLSDGNIEYLGRIDNQVKIRGFRIELGEIEAVLSQHEDIQVSCVIAREDVPGEKRLVAYIVPQKEATPTVTILRQFLKAKLPEYMVPNAFVTLESLPLTPNGKVDHRALPTPDLQSELLDKYVAPRTPVEEMLAQIWAQVLKVEQVGIHDNFFELGGHSLLATQLVSRIRNIFKVELPLRSLFTAPAVAELAQSIQQLQQQNLELTSPPILPRVRNAELPLSYAQTRLWFLDQFEPNSALYNIPIALHLVGTLNQVALEQSLEEIIHRHEALRTNFITVDGKPSQIVQTETNWTVSVVDLKHLSTTEQEIASQQLARQHAIQPFDLARLALIRATLIVLSETENVLLVCMHHIVSDGWSRSVFVQELAALYNAYSQVRSLLTPLTPLPIQYADFAIWQRQWLQGDVLQSQLSYWQKQLKDAPALLVLPTDRPRPAVQTFAGAHQEFALSVELTQRLTQLCQQQGVTLFMTLLAAFDTLLYRYTEQSDILVGTPIANRNRSEIEGLIGFFINTLVMRTDLSGDPSFNELLVRIREMALSAYSHQDLPFEMLVEALQPQRDISHTPLFQVVFVLQNAPISQVELTGLTVSSLPIENATAKFDLTLAMENTATGLVGVWEYNTDLFDGSTIARMTGHFVTMLEAIVANPQERISQLPLLTEVEQRQLLFEWNNTQVDYPQDLCIHQLFEAQVERTPDAIAVVFVDTPGRVNQQLTYSQLNDRANQLAHHLKSLGVGADVLVGICVERSLEMLVGLLGILKAGGAYVPLDPEYPQERLSFILEDAQVSVLLTQQQLVESVPKHQARVVYLDSDWEKIAQNSESNPENEATPNNLAYVIYTSGSTGKPKGVLVNHYNVARLFEATEPWYHFDEQDVWTLFHSYAFDFSVWEMWGALLYGGRLVVVPYLVTRSPESFYKLLCQEKVTVLNQTPSAFRQLIQAEQSIASVGDLNLRLVIFGGEALELSSLQPWFDRHGDQQPQLVNMYGITETTVHVTYRPLSKGDLNGTASVIGRPIPDLQVYLLDQHLQPMPIGVPGEMHIGGAGVTRGYLNRPELTAQRFISNPFQRIKAAIPNPSLYKTGDLARYLPNGELEYLGRIDQQVKIRGFRIELGEIEALLAQHPDVRESVVVVREDEPSDKRLVAYVIPKVEQSLQAIELRRFLKEKLPEYMLPNAIVILEAIPLTSNGKVDRRALPAPELHSELTDKFIAPRTPIEEMLALIWAQVLKLEQVGIYDNFFELGGHSLLATQLLSRIRNIFKVELPLRSLFVAATVAELAQEIGLLQQQNLELTSPPILPRVHNTELPLSYAQTRLWFLDQFEPNSSFYNISIALHLVGTLRVTALEQSLEEIIHRHEALRTNFITVDGQATQIIQTRREQGTGSIVDFKHLSTTEQEIAIKQLAQQQAIQPFDLATQRLVRATLVVLSETEHVFLVYMHHVVSDGWSMGVFVQELAALYNAYSQGLLSPLAPLPIQYADFAIWQRQWLQGDVLQSQLSYWQQQLKDAPALLVLPTDRSRPAVQTFAGAHYKFALSVELTHKLTQLCQQQGVTLFMTLLAAFDTLLYRYTGQSDILVGTPIANRNRSEIEGLIGFFVNTLVLRTDLSGNPSFSELLTRVREIAMDAYAHQDLPFEMLVEVLQPQRNLSHTPLFQVMFVLQNNPMSPMELTGLTVSPLELESTTAKFDLTLSMQNTANGLVGVWEYNTDLFDSSTIERMAGHFVTLLAGILANPQQPISQLPLLTEVEQHQLLVEWNDTQVDYPQDLCIHQLFEQQVESRPDAIAVIFENQQLTYQQLNERANQLAHYLQEKGVDPEVLVGIFVERSIEMIVGLLGILKAGGAYVPLDPNYPAERLAYMLSDTGVSILLTQQSLVEFLPENQAEVLSLDSDWQVIANYSQQNPVSQVKSENLAYVIYTSGSTGKPKGVMNIHQSICNNLLRTINDYPLTASDRILQIAPFSFDASVLEIFWPLTSGTTLVVAKPEGHKDTAYLSNLIAQQQITQIFFVPSLLQAFLQEPNLEKCRCLKREFCGGEALSYELTQRFFEQFDCELHNLYGPTETAIDATSWQCIPQSSYQVIPIGRPIANTQIYILDPDLQPVPIGVAGELHIGGVPLARGYLNQPELTQEKFIPNPFEEAGGRRQEAGGRGQDSAAVASPRSRSVSQRASAGGREQGAGGSRLYKTGDLARYLSDGNIEYLGRIGNQVKIRGFRIELGEIETVLRQHSEVNTVVVIAREDTIGDKRLVAYIVPEKEVTPTVSVLRQFLKAKLPEYMVPNAFVMLESMPLTLNGKVDHRALPTPDLHSEFKDKYVAPRTPSEEMLAQIWAQVLKVERVGIYDNFFELGGHSLLATQLVSRIRNIFKLELPLRELFAAPTVIELARSLGQLQQQELQLTSLPILPRVHNAELPLSYAQTRLWFLDQFEPNSSFYNIPLALHLVGTLNQVALEKSLEEIIHRHEALRTNFITVDGKPSQIINLETNWTVSVVDLKHLSTLVLSEDEVTEQEIASQQVVQQQAIQPFDLVKQALVRATLVVLSETEYILLVCMHHVVSDGWSMGVFVQELAALYNAYSQDQHSPLTPLPIQYADFAIWQRQWLQGDVLQSQLNYWQQQLADAPALLVLPTDRPRPAVQTFAGARQKFALSVELTQRLTQLSQEQGVTLFMTLLAAFDTLLYRYTEQEDILVGTPIANRNRSEIEGLIGFFINTLVLRTDISGNPSFNELLTRIREMALSAYSHQDLPFEMLVEALQPERDLSHTPLFQVMFVLESAPTSQLELTGLEISPLPIENATAKFDLTLSMENTGSGLLGSWEYNTDLFDSSTIARMTGHFVTLLEAIVANPQERISQLPMLTEVEQQQLFGEWNDTQADYPGDKCIHQLFESQVELTPDAIAVIFENQQLTYDELNTQANQLAHHLQSVGVGPEVLVGIYLERSLSIIVGLLAVLKAGGAYVPLDPDYPQQRLADISQDSQISVLITQQKLLNSLPIQGVKVIILDTESTVLTNQSQENPVSEVKPENLTCILYTSGSTGKPKGVMLTHAALVNHSSAISEVFGLTSSDRVLQFASFGFDVAAEEIFPTWSKGATVVLRPAQMFPDFASFAQFIEQQKLSVLNITPAYWHEWAIAVSQKDATVPQSLRLVAVGGDAVLPETVTIWQQLVGDRVNCLNVYGPTEASVTAIVHDLLHPKSEKTNSVLIGRPIANTQVYILDRHLQPVPIGVRGELHICGVRLARGYLNRPELTEEKFIPNPFQRSKGAEILPNSQSPLPLIPSPRLYKTGDLARYLPDGNIECFGRIDNQVKIRGFRIELGEIEAVLNQQIHVQTSCVIIREDAIGEKRLVAYVVPHEQKIPTISELRQFLSNNLPLYMVPQAFVILESLPLTTNRKVDRRALPAPDLYSELADKYVAPRTSSEEMLAQIWAQVLKVEQVGIHDNFFEIGGHSLLATQLVSRIRNSFKVELPLRSLFAAATVAQLAHLIGQLQQQNLELTAPPILPRVHNAELSLSYAQQRLWFLDQLQPNSALYNIPLALRLVGTLNVAALEQSLQGIIQRHEALRTNFITVDGQPSQIVQTRREQGTISIVDFKDLSTNEQEIASKQLAITQAIQPFDLARQALVRATLVVLSETEHILLVCMHHIVSDGWSMGVFVQEFTALYSAYSQGQPSTLAPPPIQYADFAIWQRQWLQGEILQSQLSYWQKQLANAPALLSLPTDRPRPAVQTFAGAHQEFALSVELTQRLTQLSQQQGVTLFMTLLAAFDTLLYRYTGQSDILVGTPIANRNRSEIEGLIGFFVNTLVMRTDLSENPSFQELLTRVREVALGAYAHQDLPFEMLVEVLQPERNLSHTPLFQVAFVIQNAPISQVELTGLTISDLPIENVTAKFDLTLAMENTATGLLGLWEYNTDLFDANTIERLSGHFITLLSAIVANPQQQISQLPMLTAVEQQQLLIDWNDTQIDYPQDKCIHQLFEEQVEQTPDAVAVVFVDNQQLTYQQLNCRANQLAHYLRSLGVGADVLVGICVERSLEMIVGLLAILKAGGAYVPLDPEYPQERLQYILEDAQVSVLLTQQRVLDRLPEHETQLVCLDEIWPQIVQNNQDNLTSGVTSAHLANLIYTSGSTGKPKGVMVEHTGLVNLAQAQIQTFGLYSDSRVLQFASLSFDASIWEIIMALGSGARLYLGTKDSLLPGTPLIQLLRDYCVTHVTLPPSALAVLPAEELPALQTIIVAGEACSAELIRQWSVGRNFFNAYGPTEASVCATIAKCTDRDRKISIGRPIANAQIYILDSHLQPVPVGVPGELHIGGAGLARGYLNRPELTQEKFIPNPFEDSAAGASRLYKTGDLARYLPDGNIEYLGRIDNQVKIRGFRIELGEIEAALSQLPEVREAIVVSREDQPNNKRLIAYVVPQQKNLESSKKPDNLSTEKVELWPSVAEYYVYDDLLYYAMTNDHRRNNSYKVAINQLVKDKIVVEIGTGKDAILSRFCVQGGAKKIYAIERNEETCRKARACIEKLGLADKITVIHGDATKVDLPELADICVSEIVGAIGGSEGAAVIINNARRFLKPDGLMIPERSVTKMAAVILPDEILHNPKFAEIPTHYTKEIFKQVGYPFDLRVCMRKFPQANVLSTVDVLEDLNFNESISPEFSHEVKFEIQKNGRMDGFLVWLNLHTIAGEEIDILKHEYCWLPVYFPVFEPGIEVESGDVIQAVCSRTLCENNLNPDYAIKGSLRKKNGENINFEYVSYHYKNNFQKTPFYQRLFADYGNVKNNHSDNLTQSLRANLKKLLPDYMIPSRFVVLENLPLTPNGKIDRRALPTHELTLLNEADYVMPNTEAEKIIAGIWQKTLQVEKVGLYDNFFELGGHSLLATQVISRLQSAFGTSLPLRYIFESPTVAQLSEAILAQLETGSGLALPAIAPALRNTDIPLSWAQERLWFVNQLSGESGAYTIDFTLRLVGNLNIKALEQAFGEIVQRHEVLRTRFEIKNNKPVQVIAPHLSVTLPVVDLQNVPDPWKQVEQLATAETCKPFDLANGPVLRVKLWQITQDEYVLLFAIHHIAADGWSMGVFIGELSAYYRSSVTGSSVELPELPIQYADFAVWQRQWLTNQVLERQLSYWKQQLTGAPPLLELPTDRTRPAVQTFRGGTEPLQLDVLLTQQLKKLSQESGSTLFMTLLAGFVVLMSRYSGQTDLVIGSPIANRNRTEIEGLIGFFVNTLALRFDLSPEPTFEALLAQVRKVTQTAYDHQDLPFEMLVEELQLERNLDRNPLVQVVFALQNAPSSDWDLPGLKVEGMPSGLDSVRLDLEVYLWDMPQGLGGFCSYNADLFDAATIARMMQHFVTILGAIVANPQQPVALLPLLTEQEHHQLLIEWNDTQADYPQHKCIHQLFEAQVEQTPNAVAVVFENEQLTYHQLNCRANQLAQYLRSLGVGTDVLVGLCVERSLLTVVALLGILKAGGAYVPLDPDYPQDRLSFMLEDAQVWLLLTQQHLVDKLPPNQANQVFLDEIWSEIAQNSQNNLTGVVTAFDLANVIYTSGSTGKPKGVMVEHKGLCNLAQAQIQAFSLDSGSRVLQFASFSFDACISEILMTWASGATLYLGTKDSLMPGMPLIERLRDYGITHVILPPSALAVLPVEKLPTLQTIIVAGEACSAELIRKWSAGRNFLNAYGPTEGSVCATVTKCTPDDQKISIGRPIANTQVHILDSHLQPVPIGVPGELHIGGIGLARGYLNRPELTQEKFISNPFEKAGGRRQGAGESRLYKTGDLARYLPDGNIEYLGRIDNQVKIRGFRIELGEIEAVLSQHSLVQESVVVTRVDSSGDKSLVAYLVPGFKSQVLPQQLAQWQSEYVSDWQRLYEQAYGQVEVSTDDPTFNISGWNSSYTRQAIPDQEMREWVENTVSRILAVEPKRVLEIGCGTGLLLSRIAKGCQQYWGADYSIAAIKYVEQVCSTVEGLEHVRLLHQMADNFASIPQGEFDTVIVNSVVQYFPSVEYLLQVLEGAIATIGQEGTIFVGDVRSLPLLEPYHAAVQLSQAIDERSIEQWQQQVHQSVAAEEELLIEPSFFIALKQRFPQISWVEIQPKRGHSQNELTQFRYDVTLHLGTDVQTPVVPWLDWQLDQLSFTQIKNQLLSEQPEQLGIRRVPNQRVQQALQIWEWLSNPPGVETVGQLREILAQQPKVGINPEQFWELGQDLGYAVHLSWWGSSQDGSFDVVFCRNSSTLGHQAIAFWDSSTVTTKSWTDYTNNPLHGKLVQKLVPQVREFIQQKLPNYMVPKAFVLLNALPLTPNGKVDRRALPTPDTASRNLSTGFVSPRTPIEAQLVQIWGEVLGLERIGVKDNFFELGGHSLLATQVISRSNSAFGLDLSVQKMFEFPTVAAIASYMEVMDWAAEDLAEPDITGEIVEF</sequence>
<evidence type="ECO:0000256" key="6">
    <source>
        <dbReference type="ARBA" id="ARBA00022737"/>
    </source>
</evidence>
<keyword evidence="3" id="KW-0596">Phosphopantetheine</keyword>
<dbReference type="Pfam" id="PF13649">
    <property type="entry name" value="Methyltransf_25"/>
    <property type="match status" value="1"/>
</dbReference>
<dbReference type="SMART" id="SM00823">
    <property type="entry name" value="PKS_PP"/>
    <property type="match status" value="6"/>
</dbReference>
<feature type="compositionally biased region" description="Low complexity" evidence="7">
    <location>
        <begin position="3020"/>
        <end position="3041"/>
    </location>
</feature>
<dbReference type="NCBIfam" id="TIGR01733">
    <property type="entry name" value="AA-adenyl-dom"/>
    <property type="match status" value="6"/>
</dbReference>
<evidence type="ECO:0000256" key="3">
    <source>
        <dbReference type="ARBA" id="ARBA00022450"/>
    </source>
</evidence>
<dbReference type="CDD" id="cd02440">
    <property type="entry name" value="AdoMet_MTases"/>
    <property type="match status" value="2"/>
</dbReference>
<dbReference type="InterPro" id="IPR001242">
    <property type="entry name" value="Condensation_dom"/>
</dbReference>
<dbReference type="PROSITE" id="PS50075">
    <property type="entry name" value="CARRIER"/>
    <property type="match status" value="6"/>
</dbReference>
<feature type="domain" description="Carrier" evidence="8">
    <location>
        <begin position="2082"/>
        <end position="2157"/>
    </location>
</feature>
<dbReference type="PROSITE" id="PS00012">
    <property type="entry name" value="PHOSPHOPANTETHEINE"/>
    <property type="match status" value="5"/>
</dbReference>
<keyword evidence="4" id="KW-0597">Phosphoprotein</keyword>
<dbReference type="FunFam" id="3.40.50.980:FF:000001">
    <property type="entry name" value="Non-ribosomal peptide synthetase"/>
    <property type="match status" value="6"/>
</dbReference>
<dbReference type="NCBIfam" id="NF004282">
    <property type="entry name" value="PRK05691.1"/>
    <property type="match status" value="10"/>
</dbReference>
<dbReference type="FunFam" id="3.40.50.12780:FF:000012">
    <property type="entry name" value="Non-ribosomal peptide synthetase"/>
    <property type="match status" value="6"/>
</dbReference>
<dbReference type="FunFam" id="3.30.559.30:FF:000001">
    <property type="entry name" value="Non-ribosomal peptide synthetase"/>
    <property type="match status" value="5"/>
</dbReference>
<evidence type="ECO:0000313" key="9">
    <source>
        <dbReference type="EMBL" id="QMS88319.1"/>
    </source>
</evidence>
<evidence type="ECO:0000256" key="7">
    <source>
        <dbReference type="SAM" id="MobiDB-lite"/>
    </source>
</evidence>
<evidence type="ECO:0000256" key="5">
    <source>
        <dbReference type="ARBA" id="ARBA00022598"/>
    </source>
</evidence>
<dbReference type="FunFam" id="2.30.38.10:FF:000001">
    <property type="entry name" value="Non-ribosomal peptide synthetase PvdI"/>
    <property type="match status" value="4"/>
</dbReference>
<dbReference type="GO" id="GO:0005829">
    <property type="term" value="C:cytosol"/>
    <property type="evidence" value="ECO:0007669"/>
    <property type="project" value="TreeGrafter"/>
</dbReference>
<dbReference type="PROSITE" id="PS51678">
    <property type="entry name" value="SAM_MT_PRMT"/>
    <property type="match status" value="1"/>
</dbReference>
<evidence type="ECO:0000256" key="2">
    <source>
        <dbReference type="ARBA" id="ARBA00006432"/>
    </source>
</evidence>
<dbReference type="CDD" id="cd05930">
    <property type="entry name" value="A_NRPS"/>
    <property type="match status" value="2"/>
</dbReference>
<reference evidence="10" key="1">
    <citation type="submission" date="2020-06" db="EMBL/GenBank/DDBJ databases">
        <title>Nostoc edaphicum CCNP1411 genome.</title>
        <authorList>
            <person name="Fidor A."/>
            <person name="Grabski M."/>
            <person name="Gawor J."/>
            <person name="Gromadka R."/>
            <person name="Wegrzyn G."/>
            <person name="Mazur-Marzec H."/>
        </authorList>
    </citation>
    <scope>NUCLEOTIDE SEQUENCE [LARGE SCALE GENOMIC DNA]</scope>
    <source>
        <strain evidence="10">CCNP1411</strain>
    </source>
</reference>
<dbReference type="EMBL" id="CP054698">
    <property type="protein sequence ID" value="QMS88319.1"/>
    <property type="molecule type" value="Genomic_DNA"/>
</dbReference>
<dbReference type="InterPro" id="IPR023213">
    <property type="entry name" value="CAT-like_dom_sf"/>
</dbReference>
<dbReference type="InterPro" id="IPR020806">
    <property type="entry name" value="PKS_PP-bd"/>
</dbReference>
<dbReference type="CDD" id="cd17652">
    <property type="entry name" value="A_NRPS_CmdD_like"/>
    <property type="match status" value="2"/>
</dbReference>
<dbReference type="PANTHER" id="PTHR45527">
    <property type="entry name" value="NONRIBOSOMAL PEPTIDE SYNTHETASE"/>
    <property type="match status" value="1"/>
</dbReference>
<evidence type="ECO:0000313" key="10">
    <source>
        <dbReference type="Proteomes" id="UP000514713"/>
    </source>
</evidence>
<dbReference type="GO" id="GO:0031177">
    <property type="term" value="F:phosphopantetheine binding"/>
    <property type="evidence" value="ECO:0007669"/>
    <property type="project" value="InterPro"/>
</dbReference>
<dbReference type="Pfam" id="PF13193">
    <property type="entry name" value="AMP-binding_C"/>
    <property type="match status" value="4"/>
</dbReference>
<evidence type="ECO:0000256" key="4">
    <source>
        <dbReference type="ARBA" id="ARBA00022553"/>
    </source>
</evidence>
<dbReference type="InterPro" id="IPR025799">
    <property type="entry name" value="Arg_MeTrfase"/>
</dbReference>
<dbReference type="SUPFAM" id="SSF47336">
    <property type="entry name" value="ACP-like"/>
    <property type="match status" value="6"/>
</dbReference>
<feature type="domain" description="Carrier" evidence="8">
    <location>
        <begin position="7170"/>
        <end position="7245"/>
    </location>
</feature>
<dbReference type="SUPFAM" id="SSF53335">
    <property type="entry name" value="S-adenosyl-L-methionine-dependent methyltransferases"/>
    <property type="match status" value="2"/>
</dbReference>
<proteinExistence type="inferred from homology"/>
<dbReference type="Gene3D" id="1.10.1200.10">
    <property type="entry name" value="ACP-like"/>
    <property type="match status" value="6"/>
</dbReference>
<dbReference type="FunFam" id="3.30.300.30:FF:000010">
    <property type="entry name" value="Enterobactin synthetase component F"/>
    <property type="match status" value="4"/>
</dbReference>
<comment type="cofactor">
    <cofactor evidence="1">
        <name>pantetheine 4'-phosphate</name>
        <dbReference type="ChEBI" id="CHEBI:47942"/>
    </cofactor>
</comment>
<comment type="similarity">
    <text evidence="2">Belongs to the ATP-dependent AMP-binding enzyme family.</text>
</comment>
<dbReference type="Gene3D" id="3.30.559.10">
    <property type="entry name" value="Chloramphenicol acetyltransferase-like domain"/>
    <property type="match status" value="6"/>
</dbReference>
<dbReference type="Proteomes" id="UP000514713">
    <property type="component" value="Chromosome"/>
</dbReference>
<dbReference type="InterPro" id="IPR045851">
    <property type="entry name" value="AMP-bd_C_sf"/>
</dbReference>
<dbReference type="GO" id="GO:0008610">
    <property type="term" value="P:lipid biosynthetic process"/>
    <property type="evidence" value="ECO:0007669"/>
    <property type="project" value="UniProtKB-ARBA"/>
</dbReference>
<dbReference type="NCBIfam" id="NF003417">
    <property type="entry name" value="PRK04813.1"/>
    <property type="match status" value="9"/>
</dbReference>
<dbReference type="SUPFAM" id="SSF56801">
    <property type="entry name" value="Acetyl-CoA synthetase-like"/>
    <property type="match status" value="6"/>
</dbReference>
<keyword evidence="10" id="KW-1185">Reference proteome</keyword>
<evidence type="ECO:0000256" key="1">
    <source>
        <dbReference type="ARBA" id="ARBA00001957"/>
    </source>
</evidence>
<feature type="domain" description="Carrier" evidence="8">
    <location>
        <begin position="4276"/>
        <end position="4351"/>
    </location>
</feature>
<dbReference type="GO" id="GO:0044550">
    <property type="term" value="P:secondary metabolite biosynthetic process"/>
    <property type="evidence" value="ECO:0007669"/>
    <property type="project" value="UniProtKB-ARBA"/>
</dbReference>
<feature type="domain" description="Carrier" evidence="8">
    <location>
        <begin position="1001"/>
        <end position="1076"/>
    </location>
</feature>
<keyword evidence="5" id="KW-0436">Ligase</keyword>
<dbReference type="FunFam" id="1.10.1200.10:FF:000005">
    <property type="entry name" value="Nonribosomal peptide synthetase 1"/>
    <property type="match status" value="6"/>
</dbReference>
<feature type="region of interest" description="Disordered" evidence="7">
    <location>
        <begin position="3007"/>
        <end position="3050"/>
    </location>
</feature>
<dbReference type="FunFam" id="3.30.559.10:FF:000012">
    <property type="entry name" value="Non-ribosomal peptide synthetase"/>
    <property type="match status" value="5"/>
</dbReference>
<dbReference type="InterPro" id="IPR041698">
    <property type="entry name" value="Methyltransf_25"/>
</dbReference>
<dbReference type="InterPro" id="IPR009081">
    <property type="entry name" value="PP-bd_ACP"/>
</dbReference>
<feature type="domain" description="Carrier" evidence="8">
    <location>
        <begin position="5693"/>
        <end position="5768"/>
    </location>
</feature>
<dbReference type="Pfam" id="PF00501">
    <property type="entry name" value="AMP-binding"/>
    <property type="match status" value="6"/>
</dbReference>
<accession>A0A7D7QDC9</accession>
<evidence type="ECO:0000259" key="8">
    <source>
        <dbReference type="PROSITE" id="PS50075"/>
    </source>
</evidence>
<dbReference type="Pfam" id="PF05185">
    <property type="entry name" value="PRMT5"/>
    <property type="match status" value="1"/>
</dbReference>
<dbReference type="InterPro" id="IPR000873">
    <property type="entry name" value="AMP-dep_synth/lig_dom"/>
</dbReference>
<dbReference type="InterPro" id="IPR035075">
    <property type="entry name" value="PRMT5"/>
</dbReference>
<dbReference type="Gene3D" id="3.30.559.30">
    <property type="entry name" value="Nonribosomal peptide synthetase, condensation domain"/>
    <property type="match status" value="6"/>
</dbReference>
<dbReference type="Gene3D" id="3.40.50.980">
    <property type="match status" value="12"/>
</dbReference>
<dbReference type="CDD" id="cd19531">
    <property type="entry name" value="LCL_NRPS-like"/>
    <property type="match status" value="6"/>
</dbReference>
<dbReference type="CDD" id="cd17643">
    <property type="entry name" value="A_NRPS_Cytc1-like"/>
    <property type="match status" value="1"/>
</dbReference>
<dbReference type="GO" id="GO:0043041">
    <property type="term" value="P:amino acid activation for nonribosomal peptide biosynthetic process"/>
    <property type="evidence" value="ECO:0007669"/>
    <property type="project" value="TreeGrafter"/>
</dbReference>
<dbReference type="Gene3D" id="3.30.300.30">
    <property type="match status" value="8"/>
</dbReference>
<dbReference type="Gene3D" id="2.30.38.10">
    <property type="entry name" value="Luciferase, Domain 3"/>
    <property type="match status" value="6"/>
</dbReference>
<dbReference type="InterPro" id="IPR010071">
    <property type="entry name" value="AA_adenyl_dom"/>
</dbReference>
<dbReference type="InterPro" id="IPR025110">
    <property type="entry name" value="AMP-bd_C"/>
</dbReference>
<dbReference type="Pfam" id="PF00668">
    <property type="entry name" value="Condensation"/>
    <property type="match status" value="6"/>
</dbReference>
<dbReference type="FunFam" id="3.30.300.30:FF:000084">
    <property type="entry name" value="Enniatin synthase"/>
    <property type="match status" value="1"/>
</dbReference>
<dbReference type="RefSeq" id="WP_181931495.1">
    <property type="nucleotide sequence ID" value="NZ_CP054698.1"/>
</dbReference>
<dbReference type="PANTHER" id="PTHR45527:SF1">
    <property type="entry name" value="FATTY ACID SYNTHASE"/>
    <property type="match status" value="1"/>
</dbReference>
<feature type="domain" description="Carrier" evidence="8">
    <location>
        <begin position="3183"/>
        <end position="3258"/>
    </location>
</feature>
<name>A0A7D7QDC9_9NOSO</name>